<feature type="transmembrane region" description="Helical" evidence="1">
    <location>
        <begin position="287"/>
        <end position="315"/>
    </location>
</feature>
<sequence length="354" mass="36177">MHETDRWSLALLAREATRNVFSTAARLFPVVLLAVLLGSAQASLAVQQGQGLERQIAELRAQGRNVLAATQAVQDSPVLIDRDSCEGLTALSVVERAGIQVLDAPSMDLPQLGAKVPVRPVSTTLLPELATHDAVVGRSIAESAGRGPSQRFDLVTGASGSGTVSALVGSGDGAGLGGTGAVFVAADRSIATSATCSVVLTPFADASAAAPVIAAALDVQDNPVLVSTELRETTDVVALFLTRIERFLPLLLGAIGGLTVAVVGSLRSSELAAYRLSGTSPRSLGVLLALEQSLVAGTFVTASAATTLLLAGQALAPAASVLWTIAGGLVWLVVGNIVALPVLRRRPSDMAKDR</sequence>
<dbReference type="Proteomes" id="UP000641803">
    <property type="component" value="Unassembled WGS sequence"/>
</dbReference>
<organism evidence="2 3">
    <name type="scientific">Oerskovia rustica</name>
    <dbReference type="NCBI Taxonomy" id="2762237"/>
    <lineage>
        <taxon>Bacteria</taxon>
        <taxon>Bacillati</taxon>
        <taxon>Actinomycetota</taxon>
        <taxon>Actinomycetes</taxon>
        <taxon>Micrococcales</taxon>
        <taxon>Cellulomonadaceae</taxon>
        <taxon>Oerskovia</taxon>
    </lineage>
</organism>
<name>A0ABR8RNS0_9CELL</name>
<proteinExistence type="predicted"/>
<keyword evidence="1" id="KW-0472">Membrane</keyword>
<gene>
    <name evidence="2" type="ORF">H9652_02695</name>
</gene>
<evidence type="ECO:0008006" key="4">
    <source>
        <dbReference type="Google" id="ProtNLM"/>
    </source>
</evidence>
<feature type="transmembrane region" description="Helical" evidence="1">
    <location>
        <begin position="321"/>
        <end position="343"/>
    </location>
</feature>
<evidence type="ECO:0000313" key="2">
    <source>
        <dbReference type="EMBL" id="MBD7949317.1"/>
    </source>
</evidence>
<reference evidence="2 3" key="1">
    <citation type="submission" date="2020-08" db="EMBL/GenBank/DDBJ databases">
        <title>A Genomic Blueprint of the Chicken Gut Microbiome.</title>
        <authorList>
            <person name="Gilroy R."/>
            <person name="Ravi A."/>
            <person name="Getino M."/>
            <person name="Pursley I."/>
            <person name="Horton D.L."/>
            <person name="Alikhan N.-F."/>
            <person name="Baker D."/>
            <person name="Gharbi K."/>
            <person name="Hall N."/>
            <person name="Watson M."/>
            <person name="Adriaenssens E.M."/>
            <person name="Foster-Nyarko E."/>
            <person name="Jarju S."/>
            <person name="Secka A."/>
            <person name="Antonio M."/>
            <person name="Oren A."/>
            <person name="Chaudhuri R."/>
            <person name="La Ragione R.M."/>
            <person name="Hildebrand F."/>
            <person name="Pallen M.J."/>
        </authorList>
    </citation>
    <scope>NUCLEOTIDE SEQUENCE [LARGE SCALE GENOMIC DNA]</scope>
    <source>
        <strain evidence="2 3">Sa4CUA1</strain>
    </source>
</reference>
<dbReference type="RefSeq" id="WP_191794545.1">
    <property type="nucleotide sequence ID" value="NZ_JACSQQ010000003.1"/>
</dbReference>
<keyword evidence="3" id="KW-1185">Reference proteome</keyword>
<comment type="caution">
    <text evidence="2">The sequence shown here is derived from an EMBL/GenBank/DDBJ whole genome shotgun (WGS) entry which is preliminary data.</text>
</comment>
<keyword evidence="1" id="KW-1133">Transmembrane helix</keyword>
<evidence type="ECO:0000256" key="1">
    <source>
        <dbReference type="SAM" id="Phobius"/>
    </source>
</evidence>
<feature type="transmembrane region" description="Helical" evidence="1">
    <location>
        <begin position="247"/>
        <end position="266"/>
    </location>
</feature>
<protein>
    <recommendedName>
        <fullName evidence="4">FtsX-like permease family protein</fullName>
    </recommendedName>
</protein>
<accession>A0ABR8RNS0</accession>
<evidence type="ECO:0000313" key="3">
    <source>
        <dbReference type="Proteomes" id="UP000641803"/>
    </source>
</evidence>
<keyword evidence="1" id="KW-0812">Transmembrane</keyword>
<dbReference type="EMBL" id="JACSQQ010000003">
    <property type="protein sequence ID" value="MBD7949317.1"/>
    <property type="molecule type" value="Genomic_DNA"/>
</dbReference>